<evidence type="ECO:0000313" key="2">
    <source>
        <dbReference type="EMBL" id="GLS21874.1"/>
    </source>
</evidence>
<dbReference type="Gene3D" id="2.30.30.40">
    <property type="entry name" value="SH3 Domains"/>
    <property type="match status" value="1"/>
</dbReference>
<dbReference type="PROSITE" id="PS50851">
    <property type="entry name" value="CHEW"/>
    <property type="match status" value="1"/>
</dbReference>
<organism evidence="2 3">
    <name type="scientific">Labrys miyagiensis</name>
    <dbReference type="NCBI Taxonomy" id="346912"/>
    <lineage>
        <taxon>Bacteria</taxon>
        <taxon>Pseudomonadati</taxon>
        <taxon>Pseudomonadota</taxon>
        <taxon>Alphaproteobacteria</taxon>
        <taxon>Hyphomicrobiales</taxon>
        <taxon>Xanthobacteraceae</taxon>
        <taxon>Labrys</taxon>
    </lineage>
</organism>
<protein>
    <submittedName>
        <fullName evidence="2">Chew domain protein</fullName>
    </submittedName>
</protein>
<dbReference type="Gene3D" id="2.40.50.180">
    <property type="entry name" value="CheA-289, Domain 4"/>
    <property type="match status" value="1"/>
</dbReference>
<dbReference type="PANTHER" id="PTHR22617:SF43">
    <property type="entry name" value="PROTEIN PILI"/>
    <property type="match status" value="1"/>
</dbReference>
<feature type="domain" description="CheW-like" evidence="1">
    <location>
        <begin position="1"/>
        <end position="143"/>
    </location>
</feature>
<gene>
    <name evidence="2" type="ORF">GCM10007874_48910</name>
</gene>
<proteinExistence type="predicted"/>
<comment type="caution">
    <text evidence="2">The sequence shown here is derived from an EMBL/GenBank/DDBJ whole genome shotgun (WGS) entry which is preliminary data.</text>
</comment>
<reference evidence="3" key="1">
    <citation type="journal article" date="2019" name="Int. J. Syst. Evol. Microbiol.">
        <title>The Global Catalogue of Microorganisms (GCM) 10K type strain sequencing project: providing services to taxonomists for standard genome sequencing and annotation.</title>
        <authorList>
            <consortium name="The Broad Institute Genomics Platform"/>
            <consortium name="The Broad Institute Genome Sequencing Center for Infectious Disease"/>
            <person name="Wu L."/>
            <person name="Ma J."/>
        </authorList>
    </citation>
    <scope>NUCLEOTIDE SEQUENCE [LARGE SCALE GENOMIC DNA]</scope>
    <source>
        <strain evidence="3">NBRC 101365</strain>
    </source>
</reference>
<dbReference type="Proteomes" id="UP001156882">
    <property type="component" value="Unassembled WGS sequence"/>
</dbReference>
<accession>A0ABQ6CQ57</accession>
<name>A0ABQ6CQ57_9HYPH</name>
<dbReference type="Pfam" id="PF01584">
    <property type="entry name" value="CheW"/>
    <property type="match status" value="1"/>
</dbReference>
<dbReference type="RefSeq" id="WP_284314865.1">
    <property type="nucleotide sequence ID" value="NZ_BSPC01000054.1"/>
</dbReference>
<sequence length="154" mass="16518">MLFLMFHLNKDRYVLDVGQIEEVLPCIAAKAIPGTPHGVAGAINYHGRPVPLIDLSLLALGRPSAEVMSTRTILVRYPSAQGEPRLLGLLAERATEILSRNLDDFGPSGIDAGTPAYLGPVLADEQGLIQLVQVDGLLPAEIRDALFQQIEAVA</sequence>
<dbReference type="EMBL" id="BSPC01000054">
    <property type="protein sequence ID" value="GLS21874.1"/>
    <property type="molecule type" value="Genomic_DNA"/>
</dbReference>
<evidence type="ECO:0000313" key="3">
    <source>
        <dbReference type="Proteomes" id="UP001156882"/>
    </source>
</evidence>
<dbReference type="InterPro" id="IPR036061">
    <property type="entry name" value="CheW-like_dom_sf"/>
</dbReference>
<dbReference type="SMART" id="SM00260">
    <property type="entry name" value="CheW"/>
    <property type="match status" value="1"/>
</dbReference>
<dbReference type="InterPro" id="IPR039315">
    <property type="entry name" value="CheW"/>
</dbReference>
<dbReference type="PANTHER" id="PTHR22617">
    <property type="entry name" value="CHEMOTAXIS SENSOR HISTIDINE KINASE-RELATED"/>
    <property type="match status" value="1"/>
</dbReference>
<keyword evidence="3" id="KW-1185">Reference proteome</keyword>
<evidence type="ECO:0000259" key="1">
    <source>
        <dbReference type="PROSITE" id="PS50851"/>
    </source>
</evidence>
<dbReference type="InterPro" id="IPR002545">
    <property type="entry name" value="CheW-lke_dom"/>
</dbReference>
<dbReference type="SUPFAM" id="SSF50341">
    <property type="entry name" value="CheW-like"/>
    <property type="match status" value="1"/>
</dbReference>